<dbReference type="Proteomes" id="UP000000715">
    <property type="component" value="Unplaced"/>
</dbReference>
<dbReference type="OrthoDB" id="9973968at2759"/>
<sequence>MQVNSLSQDDNWKHRHSNSINPWEQATPYPELSPLAALDTPSPGHRRLCPLAHPSSNSSALSPTPQDTPALQTQWENSHPAPEESEAPEEIAPQDIKYRLEPLSKVPPQMQPPGYFSQYCKPPWLPFSKTCGECYKPGRKKPETYPGTKSSLSGDYHMSTTHQISFQNPLLGESMFPVHVQGRKIAPTMRPGYVEYISQHQSNFQASGWNQVLKTDPNKSSQGIDKYIQAVQKDTAPGWRPTMHQRQRPRWLKQEMTLLGRRTTAKFDGDTVTRMPYLPPPKSLVNRVKGKCPSSTLRALKAKLQTETAGKQFSQVHYGDPHHRGHEKLPGMGLPAPTEDQNTTRTSYMPLFSERLNLCKPKVNSIKWEPNTISLLNKGKHSGQSSCLKTSSRSNYDNNRTQNSQM</sequence>
<reference evidence="3" key="1">
    <citation type="submission" date="2025-08" db="UniProtKB">
        <authorList>
            <consortium name="RefSeq"/>
        </authorList>
    </citation>
    <scope>IDENTIFICATION</scope>
    <source>
        <tissue evidence="3">Brain</tissue>
    </source>
</reference>
<feature type="compositionally biased region" description="Polar residues" evidence="1">
    <location>
        <begin position="54"/>
        <end position="77"/>
    </location>
</feature>
<protein>
    <submittedName>
        <fullName evidence="3">Uncharacterized protein LOC101685676 isoform X1</fullName>
    </submittedName>
</protein>
<feature type="compositionally biased region" description="Polar residues" evidence="1">
    <location>
        <begin position="382"/>
        <end position="406"/>
    </location>
</feature>
<evidence type="ECO:0000313" key="3">
    <source>
        <dbReference type="RefSeq" id="XP_004749940.1"/>
    </source>
</evidence>
<feature type="region of interest" description="Disordered" evidence="1">
    <location>
        <begin position="1"/>
        <end position="90"/>
    </location>
</feature>
<dbReference type="KEGG" id="mpuf:101685676"/>
<keyword evidence="2" id="KW-1185">Reference proteome</keyword>
<name>A0A8U0SUI7_MUSPF</name>
<feature type="region of interest" description="Disordered" evidence="1">
    <location>
        <begin position="311"/>
        <end position="341"/>
    </location>
</feature>
<feature type="region of interest" description="Disordered" evidence="1">
    <location>
        <begin position="379"/>
        <end position="406"/>
    </location>
</feature>
<proteinExistence type="predicted"/>
<feature type="region of interest" description="Disordered" evidence="1">
    <location>
        <begin position="270"/>
        <end position="289"/>
    </location>
</feature>
<organism evidence="2 3">
    <name type="scientific">Mustela putorius furo</name>
    <name type="common">European domestic ferret</name>
    <name type="synonym">Mustela furo</name>
    <dbReference type="NCBI Taxonomy" id="9669"/>
    <lineage>
        <taxon>Eukaryota</taxon>
        <taxon>Metazoa</taxon>
        <taxon>Chordata</taxon>
        <taxon>Craniata</taxon>
        <taxon>Vertebrata</taxon>
        <taxon>Euteleostomi</taxon>
        <taxon>Mammalia</taxon>
        <taxon>Eutheria</taxon>
        <taxon>Laurasiatheria</taxon>
        <taxon>Carnivora</taxon>
        <taxon>Caniformia</taxon>
        <taxon>Musteloidea</taxon>
        <taxon>Mustelidae</taxon>
        <taxon>Mustelinae</taxon>
        <taxon>Mustela</taxon>
    </lineage>
</organism>
<evidence type="ECO:0000313" key="2">
    <source>
        <dbReference type="Proteomes" id="UP000000715"/>
    </source>
</evidence>
<accession>A0A8U0SUI7</accession>
<evidence type="ECO:0000256" key="1">
    <source>
        <dbReference type="SAM" id="MobiDB-lite"/>
    </source>
</evidence>
<dbReference type="RefSeq" id="XP_004749940.1">
    <property type="nucleotide sequence ID" value="XM_004749883.3"/>
</dbReference>
<dbReference type="AlphaFoldDB" id="A0A8U0SUI7"/>
<gene>
    <name evidence="3" type="primary">LOC101685676</name>
</gene>
<dbReference type="GeneID" id="101685676"/>